<dbReference type="EMBL" id="SRPE01000006">
    <property type="protein sequence ID" value="TGN26696.1"/>
    <property type="molecule type" value="Genomic_DNA"/>
</dbReference>
<evidence type="ECO:0000259" key="2">
    <source>
        <dbReference type="Pfam" id="PF00535"/>
    </source>
</evidence>
<reference evidence="3 4" key="1">
    <citation type="submission" date="2019-03" db="EMBL/GenBank/DDBJ databases">
        <title>Empedobacter tilapiae sp. nov., isolated from an intestine of Nile tilapia Oreochromis niloticus.</title>
        <authorList>
            <person name="Kim Y.-O."/>
            <person name="Yoon J.-H."/>
        </authorList>
    </citation>
    <scope>NUCLEOTIDE SEQUENCE [LARGE SCALE GENOMIC DNA]</scope>
    <source>
        <strain evidence="3 4">MRS2</strain>
    </source>
</reference>
<evidence type="ECO:0000313" key="3">
    <source>
        <dbReference type="EMBL" id="TGN26696.1"/>
    </source>
</evidence>
<dbReference type="InterPro" id="IPR001173">
    <property type="entry name" value="Glyco_trans_2-like"/>
</dbReference>
<dbReference type="RefSeq" id="WP_135835603.1">
    <property type="nucleotide sequence ID" value="NZ_SRPE01000006.1"/>
</dbReference>
<dbReference type="Pfam" id="PF00535">
    <property type="entry name" value="Glycos_transf_2"/>
    <property type="match status" value="1"/>
</dbReference>
<dbReference type="Gene3D" id="3.90.550.10">
    <property type="entry name" value="Spore Coat Polysaccharide Biosynthesis Protein SpsA, Chain A"/>
    <property type="match status" value="1"/>
</dbReference>
<evidence type="ECO:0000313" key="4">
    <source>
        <dbReference type="Proteomes" id="UP000297998"/>
    </source>
</evidence>
<dbReference type="InterPro" id="IPR029044">
    <property type="entry name" value="Nucleotide-diphossugar_trans"/>
</dbReference>
<dbReference type="Proteomes" id="UP000297998">
    <property type="component" value="Unassembled WGS sequence"/>
</dbReference>
<keyword evidence="4" id="KW-1185">Reference proteome</keyword>
<name>A0A4Z1B6H6_9FLAO</name>
<feature type="domain" description="Glycosyltransferase 2-like" evidence="2">
    <location>
        <begin position="4"/>
        <end position="132"/>
    </location>
</feature>
<feature type="transmembrane region" description="Helical" evidence="1">
    <location>
        <begin position="269"/>
        <end position="288"/>
    </location>
</feature>
<sequence length="300" mass="35219">MIITVFTPSYNREKFLPKLYSSLLRQTFKDFEWVIVDDGSSDNTTELVNRWKEEGFIKIKYFKKNNGGKHRAINKGLELASGELFFIVDSDDYLTDNALEIVCKYYEPIKNNDNIIGVTGFRAYSDGSFIGGRRFPNEITDSNLIERRTKYGVTADLAHVIKTHIFRKFLFPDISGENFVAESIVWNRMSIDYKMRYFNEAIYIGEYLEEGLSSNSIRNRIKNNKYASLLYSELVNNPNVVFKLKVKSIINYWRFALCNDKSIFENLKFVKNYFLAILLFPIGYVYYLKDKKYNDVKINR</sequence>
<dbReference type="OrthoDB" id="9810303at2"/>
<dbReference type="GO" id="GO:0016758">
    <property type="term" value="F:hexosyltransferase activity"/>
    <property type="evidence" value="ECO:0007669"/>
    <property type="project" value="UniProtKB-ARBA"/>
</dbReference>
<protein>
    <submittedName>
        <fullName evidence="3">Glycosyltransferase family 2 protein</fullName>
    </submittedName>
</protein>
<gene>
    <name evidence="3" type="ORF">E4J94_09615</name>
</gene>
<proteinExistence type="predicted"/>
<dbReference type="PANTHER" id="PTHR22916">
    <property type="entry name" value="GLYCOSYLTRANSFERASE"/>
    <property type="match status" value="1"/>
</dbReference>
<evidence type="ECO:0000256" key="1">
    <source>
        <dbReference type="SAM" id="Phobius"/>
    </source>
</evidence>
<organism evidence="3 4">
    <name type="scientific">Empedobacter tilapiae</name>
    <dbReference type="NCBI Taxonomy" id="2491114"/>
    <lineage>
        <taxon>Bacteria</taxon>
        <taxon>Pseudomonadati</taxon>
        <taxon>Bacteroidota</taxon>
        <taxon>Flavobacteriia</taxon>
        <taxon>Flavobacteriales</taxon>
        <taxon>Weeksellaceae</taxon>
        <taxon>Empedobacter</taxon>
    </lineage>
</organism>
<dbReference type="PANTHER" id="PTHR22916:SF3">
    <property type="entry name" value="UDP-GLCNAC:BETAGAL BETA-1,3-N-ACETYLGLUCOSAMINYLTRANSFERASE-LIKE PROTEIN 1"/>
    <property type="match status" value="1"/>
</dbReference>
<keyword evidence="3" id="KW-0808">Transferase</keyword>
<keyword evidence="1" id="KW-1133">Transmembrane helix</keyword>
<dbReference type="CDD" id="cd00761">
    <property type="entry name" value="Glyco_tranf_GTA_type"/>
    <property type="match status" value="1"/>
</dbReference>
<dbReference type="AlphaFoldDB" id="A0A4Z1B6H6"/>
<keyword evidence="1" id="KW-0472">Membrane</keyword>
<accession>A0A4Z1B6H6</accession>
<dbReference type="SUPFAM" id="SSF53448">
    <property type="entry name" value="Nucleotide-diphospho-sugar transferases"/>
    <property type="match status" value="1"/>
</dbReference>
<comment type="caution">
    <text evidence="3">The sequence shown here is derived from an EMBL/GenBank/DDBJ whole genome shotgun (WGS) entry which is preliminary data.</text>
</comment>
<keyword evidence="1" id="KW-0812">Transmembrane</keyword>